<dbReference type="Gene3D" id="3.40.630.10">
    <property type="entry name" value="Zn peptidases"/>
    <property type="match status" value="1"/>
</dbReference>
<protein>
    <submittedName>
        <fullName evidence="3">M20/M25/M40 family metallo-hydrolase</fullName>
    </submittedName>
</protein>
<dbReference type="PANTHER" id="PTHR12147:SF26">
    <property type="entry name" value="PEPTIDASE M28 DOMAIN-CONTAINING PROTEIN"/>
    <property type="match status" value="1"/>
</dbReference>
<evidence type="ECO:0000256" key="1">
    <source>
        <dbReference type="SAM" id="SignalP"/>
    </source>
</evidence>
<proteinExistence type="predicted"/>
<gene>
    <name evidence="3" type="ORF">V0U35_09310</name>
</gene>
<keyword evidence="4" id="KW-1185">Reference proteome</keyword>
<sequence length="345" mass="37158">MFTRLSTSVFGALVLPLAACVSLEAAAQDTGTTQAELDGAAALADLRALSADFMDGRGTGTRGAAIARSYITDRFTEIGLTPVYEDYARDFTYRTNNSDEDREGTNLVGLIEGTGEGGPVMVITAHYDHLGNCDGEICNGADDNASGVAAMIAVAGALVADRPEHDIYIVALDAEEVGLRGARALVADFPIPLERVALNINLDMLAINDENELPAAGAFHFPFLRERIERAGAVEPAQLIQGYDSPDWGPQGDWTYSSDHAAFHDQGIPWIYYGVDFHEHYHQPTDEYEVVHQDFFVANARTVLNAVRLFDDELDAIAADLAEMQANAPVAETTAEGSMVKPGME</sequence>
<evidence type="ECO:0000313" key="3">
    <source>
        <dbReference type="EMBL" id="MEE2566877.1"/>
    </source>
</evidence>
<dbReference type="SUPFAM" id="SSF53187">
    <property type="entry name" value="Zn-dependent exopeptidases"/>
    <property type="match status" value="1"/>
</dbReference>
<name>A0ABU7LZ84_9PROT</name>
<reference evidence="3 4" key="1">
    <citation type="submission" date="2024-01" db="EMBL/GenBank/DDBJ databases">
        <title>Hyphobacterium bacterium isolated from marine sediment.</title>
        <authorList>
            <person name="Zhao S."/>
        </authorList>
    </citation>
    <scope>NUCLEOTIDE SEQUENCE [LARGE SCALE GENOMIC DNA]</scope>
    <source>
        <strain evidence="3 4">Y60-23</strain>
    </source>
</reference>
<feature type="signal peptide" evidence="1">
    <location>
        <begin position="1"/>
        <end position="27"/>
    </location>
</feature>
<dbReference type="RefSeq" id="WP_330196429.1">
    <property type="nucleotide sequence ID" value="NZ_JAZDRO010000003.1"/>
</dbReference>
<feature type="chain" id="PRO_5047260054" evidence="1">
    <location>
        <begin position="28"/>
        <end position="345"/>
    </location>
</feature>
<evidence type="ECO:0000259" key="2">
    <source>
        <dbReference type="Pfam" id="PF04389"/>
    </source>
</evidence>
<feature type="domain" description="Peptidase M28" evidence="2">
    <location>
        <begin position="106"/>
        <end position="306"/>
    </location>
</feature>
<dbReference type="Pfam" id="PF04389">
    <property type="entry name" value="Peptidase_M28"/>
    <property type="match status" value="1"/>
</dbReference>
<evidence type="ECO:0000313" key="4">
    <source>
        <dbReference type="Proteomes" id="UP001310692"/>
    </source>
</evidence>
<comment type="caution">
    <text evidence="3">The sequence shown here is derived from an EMBL/GenBank/DDBJ whole genome shotgun (WGS) entry which is preliminary data.</text>
</comment>
<accession>A0ABU7LZ84</accession>
<organism evidence="3 4">
    <name type="scientific">Hyphobacterium marinum</name>
    <dbReference type="NCBI Taxonomy" id="3116574"/>
    <lineage>
        <taxon>Bacteria</taxon>
        <taxon>Pseudomonadati</taxon>
        <taxon>Pseudomonadota</taxon>
        <taxon>Alphaproteobacteria</taxon>
        <taxon>Maricaulales</taxon>
        <taxon>Maricaulaceae</taxon>
        <taxon>Hyphobacterium</taxon>
    </lineage>
</organism>
<dbReference type="InterPro" id="IPR007484">
    <property type="entry name" value="Peptidase_M28"/>
</dbReference>
<dbReference type="PANTHER" id="PTHR12147">
    <property type="entry name" value="METALLOPEPTIDASE M28 FAMILY MEMBER"/>
    <property type="match status" value="1"/>
</dbReference>
<dbReference type="Proteomes" id="UP001310692">
    <property type="component" value="Unassembled WGS sequence"/>
</dbReference>
<keyword evidence="1" id="KW-0732">Signal</keyword>
<dbReference type="InterPro" id="IPR045175">
    <property type="entry name" value="M28_fam"/>
</dbReference>
<dbReference type="EMBL" id="JAZDRO010000003">
    <property type="protein sequence ID" value="MEE2566877.1"/>
    <property type="molecule type" value="Genomic_DNA"/>
</dbReference>